<protein>
    <recommendedName>
        <fullName evidence="7">Peptidase T</fullName>
        <ecNumber evidence="7">3.4.11.4</ecNumber>
    </recommendedName>
</protein>
<feature type="binding site" evidence="9">
    <location>
        <position position="384"/>
    </location>
    <ligand>
        <name>Zn(2+)</name>
        <dbReference type="ChEBI" id="CHEBI:29105"/>
        <label>2</label>
    </ligand>
</feature>
<keyword evidence="12" id="KW-1185">Reference proteome</keyword>
<keyword evidence="3 9" id="KW-0479">Metal-binding</keyword>
<feature type="active site" description="Proton acceptor" evidence="8">
    <location>
        <position position="178"/>
    </location>
</feature>
<dbReference type="RefSeq" id="WP_132688648.1">
    <property type="nucleotide sequence ID" value="NZ_SMFT01000001.1"/>
</dbReference>
<organism evidence="11 12">
    <name type="scientific">Volucribacter psittacicida</name>
    <dbReference type="NCBI Taxonomy" id="203482"/>
    <lineage>
        <taxon>Bacteria</taxon>
        <taxon>Pseudomonadati</taxon>
        <taxon>Pseudomonadota</taxon>
        <taxon>Gammaproteobacteria</taxon>
        <taxon>Pasteurellales</taxon>
        <taxon>Pasteurellaceae</taxon>
        <taxon>Volucribacter</taxon>
    </lineage>
</organism>
<evidence type="ECO:0000256" key="6">
    <source>
        <dbReference type="ARBA" id="ARBA00023049"/>
    </source>
</evidence>
<feature type="domain" description="Peptidase M20 dimerisation" evidence="10">
    <location>
        <begin position="210"/>
        <end position="308"/>
    </location>
</feature>
<dbReference type="Gene3D" id="3.30.70.360">
    <property type="match status" value="1"/>
</dbReference>
<dbReference type="GO" id="GO:0006508">
    <property type="term" value="P:proteolysis"/>
    <property type="evidence" value="ECO:0007669"/>
    <property type="project" value="UniProtKB-UniRule"/>
</dbReference>
<dbReference type="PANTHER" id="PTHR42994:SF1">
    <property type="entry name" value="PEPTIDASE T"/>
    <property type="match status" value="1"/>
</dbReference>
<comment type="similarity">
    <text evidence="1">Belongs to the peptidase M20B family.</text>
</comment>
<dbReference type="PANTHER" id="PTHR42994">
    <property type="entry name" value="PEPTIDASE T"/>
    <property type="match status" value="1"/>
</dbReference>
<keyword evidence="2" id="KW-0645">Protease</keyword>
<dbReference type="NCBIfam" id="TIGR01882">
    <property type="entry name" value="peptidase-T"/>
    <property type="match status" value="1"/>
</dbReference>
<dbReference type="InterPro" id="IPR002933">
    <property type="entry name" value="Peptidase_M20"/>
</dbReference>
<dbReference type="PROSITE" id="PS00759">
    <property type="entry name" value="ARGE_DAPE_CPG2_2"/>
    <property type="match status" value="1"/>
</dbReference>
<dbReference type="NCBIfam" id="NF003976">
    <property type="entry name" value="PRK05469.1"/>
    <property type="match status" value="1"/>
</dbReference>
<name>A0A4R1G5J8_9PAST</name>
<dbReference type="SUPFAM" id="SSF55031">
    <property type="entry name" value="Bacterial exopeptidase dimerisation domain"/>
    <property type="match status" value="1"/>
</dbReference>
<dbReference type="Pfam" id="PF07687">
    <property type="entry name" value="M20_dimer"/>
    <property type="match status" value="1"/>
</dbReference>
<dbReference type="GO" id="GO:0008270">
    <property type="term" value="F:zinc ion binding"/>
    <property type="evidence" value="ECO:0007669"/>
    <property type="project" value="InterPro"/>
</dbReference>
<dbReference type="GO" id="GO:0005829">
    <property type="term" value="C:cytosol"/>
    <property type="evidence" value="ECO:0007669"/>
    <property type="project" value="TreeGrafter"/>
</dbReference>
<dbReference type="GO" id="GO:0006518">
    <property type="term" value="P:peptide metabolic process"/>
    <property type="evidence" value="ECO:0007669"/>
    <property type="project" value="InterPro"/>
</dbReference>
<evidence type="ECO:0000313" key="12">
    <source>
        <dbReference type="Proteomes" id="UP000294702"/>
    </source>
</evidence>
<dbReference type="Pfam" id="PF01546">
    <property type="entry name" value="Peptidase_M20"/>
    <property type="match status" value="1"/>
</dbReference>
<dbReference type="CDD" id="cd03892">
    <property type="entry name" value="M20_peptT"/>
    <property type="match status" value="1"/>
</dbReference>
<dbReference type="AlphaFoldDB" id="A0A4R1G5J8"/>
<gene>
    <name evidence="11" type="ORF">EV694_0467</name>
</gene>
<evidence type="ECO:0000256" key="8">
    <source>
        <dbReference type="PIRSR" id="PIRSR037215-1"/>
    </source>
</evidence>
<feature type="binding site" evidence="9">
    <location>
        <position position="83"/>
    </location>
    <ligand>
        <name>Zn(2+)</name>
        <dbReference type="ChEBI" id="CHEBI:29105"/>
        <label>1</label>
    </ligand>
</feature>
<evidence type="ECO:0000256" key="1">
    <source>
        <dbReference type="ARBA" id="ARBA00009692"/>
    </source>
</evidence>
<dbReference type="GO" id="GO:0008237">
    <property type="term" value="F:metallopeptidase activity"/>
    <property type="evidence" value="ECO:0007669"/>
    <property type="project" value="UniProtKB-KW"/>
</dbReference>
<dbReference type="InterPro" id="IPR011650">
    <property type="entry name" value="Peptidase_M20_dimer"/>
</dbReference>
<dbReference type="Gene3D" id="3.40.630.10">
    <property type="entry name" value="Zn peptidases"/>
    <property type="match status" value="1"/>
</dbReference>
<dbReference type="SUPFAM" id="SSF53187">
    <property type="entry name" value="Zn-dependent exopeptidases"/>
    <property type="match status" value="1"/>
</dbReference>
<evidence type="ECO:0000256" key="3">
    <source>
        <dbReference type="ARBA" id="ARBA00022723"/>
    </source>
</evidence>
<keyword evidence="4" id="KW-0378">Hydrolase</keyword>
<evidence type="ECO:0000256" key="4">
    <source>
        <dbReference type="ARBA" id="ARBA00022801"/>
    </source>
</evidence>
<evidence type="ECO:0000313" key="11">
    <source>
        <dbReference type="EMBL" id="TCK01833.1"/>
    </source>
</evidence>
<evidence type="ECO:0000256" key="7">
    <source>
        <dbReference type="NCBIfam" id="TIGR01882"/>
    </source>
</evidence>
<dbReference type="EC" id="3.4.11.4" evidence="7"/>
<dbReference type="GO" id="GO:0045148">
    <property type="term" value="F:tripeptide aminopeptidase activity"/>
    <property type="evidence" value="ECO:0007669"/>
    <property type="project" value="UniProtKB-UniRule"/>
</dbReference>
<feature type="binding site" evidence="9">
    <location>
        <position position="145"/>
    </location>
    <ligand>
        <name>Zn(2+)</name>
        <dbReference type="ChEBI" id="CHEBI:29105"/>
        <label>2</label>
    </ligand>
</feature>
<dbReference type="InterPro" id="IPR010161">
    <property type="entry name" value="Peptidase_M20B"/>
</dbReference>
<evidence type="ECO:0000256" key="2">
    <source>
        <dbReference type="ARBA" id="ARBA00022670"/>
    </source>
</evidence>
<dbReference type="OrthoDB" id="9804934at2"/>
<dbReference type="InterPro" id="IPR036264">
    <property type="entry name" value="Bact_exopeptidase_dim_dom"/>
</dbReference>
<evidence type="ECO:0000256" key="9">
    <source>
        <dbReference type="PIRSR" id="PIRSR037215-2"/>
    </source>
</evidence>
<dbReference type="Proteomes" id="UP000294702">
    <property type="component" value="Unassembled WGS sequence"/>
</dbReference>
<dbReference type="NCBIfam" id="NF009920">
    <property type="entry name" value="PRK13381.1"/>
    <property type="match status" value="1"/>
</dbReference>
<dbReference type="EMBL" id="SMFT01000001">
    <property type="protein sequence ID" value="TCK01833.1"/>
    <property type="molecule type" value="Genomic_DNA"/>
</dbReference>
<comment type="cofactor">
    <cofactor evidence="9">
        <name>Zn(2+)</name>
        <dbReference type="ChEBI" id="CHEBI:29105"/>
    </cofactor>
    <text evidence="9">Binds 2 Zn(2+) ions per subunit.</text>
</comment>
<evidence type="ECO:0000259" key="10">
    <source>
        <dbReference type="Pfam" id="PF07687"/>
    </source>
</evidence>
<dbReference type="PROSITE" id="PS00758">
    <property type="entry name" value="ARGE_DAPE_CPG2_1"/>
    <property type="match status" value="1"/>
</dbReference>
<dbReference type="PIRSF" id="PIRSF037215">
    <property type="entry name" value="Peptidase_M20B"/>
    <property type="match status" value="1"/>
</dbReference>
<accession>A0A4R1G5J8</accession>
<reference evidence="11 12" key="1">
    <citation type="submission" date="2019-03" db="EMBL/GenBank/DDBJ databases">
        <title>Genomic Encyclopedia of Type Strains, Phase IV (KMG-IV): sequencing the most valuable type-strain genomes for metagenomic binning, comparative biology and taxonomic classification.</title>
        <authorList>
            <person name="Goeker M."/>
        </authorList>
    </citation>
    <scope>NUCLEOTIDE SEQUENCE [LARGE SCALE GENOMIC DNA]</scope>
    <source>
        <strain evidence="11 12">DSM 15534</strain>
    </source>
</reference>
<feature type="active site" evidence="8">
    <location>
        <position position="85"/>
    </location>
</feature>
<sequence>MQVQQQKALLLERFLNYVSIDTQSKPGAKQSPSSQGQLKLAKYLMQELTALGLQQVNITEQGIVTAYLPSNQKQAPTIGLLAHLDTSPQMSGKNIKPEIIENYRGGDIALGIGDEFISPVYFPFLQGLIGKTLIVTDGTTLLGADNKAGIAEIMTALSYLITSNKPRANLRIAFTPDEEIGLGMNFFPVEQFPCDFAYTIDGGEVGSLEYENFYAAQAIITIYGRAIHTGYAKGKLINALALACELQQGFPQAETPENTEEKQGFFHLEQFIGDIEKVELHYLIRDFDKTNFTARKQYIEKLVAQFNQQKQLPQAIQVQIKDSYINMYEKVQTVPQAIKLADQAMRHCGITPIHKAIRGGTDGAKLAELGIACPNLFTGGYNFHSKHELITLEGMLSAVEVIVAIAELGGK</sequence>
<comment type="caution">
    <text evidence="11">The sequence shown here is derived from an EMBL/GenBank/DDBJ whole genome shotgun (WGS) entry which is preliminary data.</text>
</comment>
<feature type="binding site" evidence="9">
    <location>
        <position position="179"/>
    </location>
    <ligand>
        <name>Zn(2+)</name>
        <dbReference type="ChEBI" id="CHEBI:29105"/>
        <label>2</label>
    </ligand>
</feature>
<keyword evidence="5 9" id="KW-0862">Zinc</keyword>
<dbReference type="InterPro" id="IPR001261">
    <property type="entry name" value="ArgE/DapE_CS"/>
</dbReference>
<evidence type="ECO:0000256" key="5">
    <source>
        <dbReference type="ARBA" id="ARBA00022833"/>
    </source>
</evidence>
<proteinExistence type="inferred from homology"/>
<keyword evidence="6" id="KW-0482">Metalloprotease</keyword>
<feature type="binding site" evidence="9">
    <location>
        <position position="201"/>
    </location>
    <ligand>
        <name>Zn(2+)</name>
        <dbReference type="ChEBI" id="CHEBI:29105"/>
        <label>1</label>
    </ligand>
</feature>
<feature type="binding site" evidence="9">
    <location>
        <position position="145"/>
    </location>
    <ligand>
        <name>Zn(2+)</name>
        <dbReference type="ChEBI" id="CHEBI:29105"/>
        <label>1</label>
    </ligand>
</feature>